<gene>
    <name evidence="1" type="ORF">OOU_Y34scaffold00887g11</name>
</gene>
<protein>
    <submittedName>
        <fullName evidence="1">Uncharacterized protein</fullName>
    </submittedName>
</protein>
<evidence type="ECO:0000313" key="1">
    <source>
        <dbReference type="EMBL" id="ELQ33761.1"/>
    </source>
</evidence>
<reference evidence="1" key="1">
    <citation type="journal article" date="2012" name="PLoS Genet.">
        <title>Comparative analysis of the genomes of two field isolates of the rice blast fungus Magnaporthe oryzae.</title>
        <authorList>
            <person name="Xue M."/>
            <person name="Yang J."/>
            <person name="Li Z."/>
            <person name="Hu S."/>
            <person name="Yao N."/>
            <person name="Dean R.A."/>
            <person name="Zhao W."/>
            <person name="Shen M."/>
            <person name="Zhang H."/>
            <person name="Li C."/>
            <person name="Liu L."/>
            <person name="Cao L."/>
            <person name="Xu X."/>
            <person name="Xing Y."/>
            <person name="Hsiang T."/>
            <person name="Zhang Z."/>
            <person name="Xu J.R."/>
            <person name="Peng Y.L."/>
        </authorList>
    </citation>
    <scope>NUCLEOTIDE SEQUENCE</scope>
    <source>
        <strain evidence="1">Y34</strain>
    </source>
</reference>
<proteinExistence type="predicted"/>
<dbReference type="Proteomes" id="UP000011086">
    <property type="component" value="Unassembled WGS sequence"/>
</dbReference>
<dbReference type="EMBL" id="JH793921">
    <property type="protein sequence ID" value="ELQ33761.1"/>
    <property type="molecule type" value="Genomic_DNA"/>
</dbReference>
<dbReference type="AlphaFoldDB" id="A0AA97NP91"/>
<name>A0AA97NP91_PYRO3</name>
<accession>A0AA97NP91</accession>
<sequence>MTDGKGKKSSGKLQLQLLPNALIDSLFIRSGWLNKLRLCQVTRALNYCTKTSQRPEMISTLQRQATAKLHEDHHGELENVVPQAKPP</sequence>
<organism evidence="1">
    <name type="scientific">Pyricularia oryzae (strain Y34)</name>
    <name type="common">Rice blast fungus</name>
    <name type="synonym">Magnaporthe oryzae</name>
    <dbReference type="NCBI Taxonomy" id="1143189"/>
    <lineage>
        <taxon>Eukaryota</taxon>
        <taxon>Fungi</taxon>
        <taxon>Dikarya</taxon>
        <taxon>Ascomycota</taxon>
        <taxon>Pezizomycotina</taxon>
        <taxon>Sordariomycetes</taxon>
        <taxon>Sordariomycetidae</taxon>
        <taxon>Magnaporthales</taxon>
        <taxon>Pyriculariaceae</taxon>
        <taxon>Pyricularia</taxon>
    </lineage>
</organism>